<evidence type="ECO:0000259" key="3">
    <source>
        <dbReference type="PROSITE" id="PS50112"/>
    </source>
</evidence>
<dbReference type="AlphaFoldDB" id="A0A2N3IJY7"/>
<name>A0A2N3IJY7_9BACT</name>
<keyword evidence="2" id="KW-1133">Transmembrane helix</keyword>
<dbReference type="GO" id="GO:0016020">
    <property type="term" value="C:membrane"/>
    <property type="evidence" value="ECO:0007669"/>
    <property type="project" value="InterPro"/>
</dbReference>
<dbReference type="InterPro" id="IPR035965">
    <property type="entry name" value="PAS-like_dom_sf"/>
</dbReference>
<keyword evidence="2" id="KW-0812">Transmembrane</keyword>
<dbReference type="SUPFAM" id="SSF55781">
    <property type="entry name" value="GAF domain-like"/>
    <property type="match status" value="1"/>
</dbReference>
<feature type="coiled-coil region" evidence="1">
    <location>
        <begin position="525"/>
        <end position="552"/>
    </location>
</feature>
<sequence>MTELTNAPKKYNLFKRIWYYFRIDFTTIQGRLTGGFLSMALISFILIQGANYQWGLMLQNRNFVLERIIPVKYFASALNDKVQESIVAVEKAFVFNDEQFLKEYENIWLNGVKTNRDSLEKYVKKAQNNTVSVLFSKIDNQLTNLKAELNQLKSVYVRRKQIVGIDNVNQRLQKSLQTDIALIVSDLRKTAEEIIIQQDNTEKEYDEKYQNLAYWRDWIVAGEFVVAVAVAAFIGSLLILLILRRIRSMRDSLRVLTKGDIPPPIPEAKDELNSMVQAVNELAQNLQVIKTFATEVGQGRFDSEVAVFGGKGELGTSLAEMRNSLKAVYEQEQLRAWATAGLAKFSEILRRNTDNLEMLCTEVISETVRYLGINQGGIFVLNKTEKEPFLELKGMYAFDKKKSMQKQIRLGEGLLGQAFLEGGVVHIKQVPPDYALVKSGLGNLQPKSILIVPLEYNEEVIGCFELGSFTEFEQYQIDFVKSIAEVTASTIISVFANDSTRRLLSEMKSKTDAIREQEEYLRQNTQELIHSQEELEKNLLQSEKEIAKLRLILDSVSDAILVYSEKGIIQFANRQAENMFGYESGELQEVSVRNLLDILPDEIRSDFAATRTRRAEGVATKDVRKIKAVTKNGLRFDVQMQVKNFETGQDRLLVATIQNLSGNV</sequence>
<dbReference type="SMART" id="SM00091">
    <property type="entry name" value="PAS"/>
    <property type="match status" value="1"/>
</dbReference>
<accession>A0A2N3IJY7</accession>
<evidence type="ECO:0000313" key="5">
    <source>
        <dbReference type="EMBL" id="PKQ70639.1"/>
    </source>
</evidence>
<dbReference type="InterPro" id="IPR003018">
    <property type="entry name" value="GAF"/>
</dbReference>
<feature type="coiled-coil region" evidence="1">
    <location>
        <begin position="109"/>
        <end position="155"/>
    </location>
</feature>
<gene>
    <name evidence="5" type="ORF">Rain11_0369</name>
</gene>
<dbReference type="InterPro" id="IPR003660">
    <property type="entry name" value="HAMP_dom"/>
</dbReference>
<feature type="domain" description="PAS" evidence="3">
    <location>
        <begin position="545"/>
        <end position="602"/>
    </location>
</feature>
<dbReference type="PROSITE" id="PS50885">
    <property type="entry name" value="HAMP"/>
    <property type="match status" value="1"/>
</dbReference>
<dbReference type="CDD" id="cd00130">
    <property type="entry name" value="PAS"/>
    <property type="match status" value="1"/>
</dbReference>
<keyword evidence="1" id="KW-0175">Coiled coil</keyword>
<dbReference type="Proteomes" id="UP000233387">
    <property type="component" value="Unassembled WGS sequence"/>
</dbReference>
<dbReference type="Pfam" id="PF13188">
    <property type="entry name" value="PAS_8"/>
    <property type="match status" value="1"/>
</dbReference>
<dbReference type="SMART" id="SM00304">
    <property type="entry name" value="HAMP"/>
    <property type="match status" value="1"/>
</dbReference>
<dbReference type="PROSITE" id="PS50112">
    <property type="entry name" value="PAS"/>
    <property type="match status" value="1"/>
</dbReference>
<dbReference type="Gene3D" id="3.30.450.40">
    <property type="match status" value="1"/>
</dbReference>
<feature type="transmembrane region" description="Helical" evidence="2">
    <location>
        <begin position="218"/>
        <end position="243"/>
    </location>
</feature>
<keyword evidence="2" id="KW-0472">Membrane</keyword>
<dbReference type="Pfam" id="PF00672">
    <property type="entry name" value="HAMP"/>
    <property type="match status" value="1"/>
</dbReference>
<reference evidence="5 6" key="1">
    <citation type="submission" date="2017-06" db="EMBL/GenBank/DDBJ databases">
        <title>Raineya orbicola gen. nov., sp. nov. a slightly thermophilic bacterium of the phylum Bacteroidetes and the description of Raineyaceae fam. nov.</title>
        <authorList>
            <person name="Albuquerque L."/>
            <person name="Polonia A.R.M."/>
            <person name="Barroso C."/>
            <person name="Froufe H.J.C."/>
            <person name="Lage O."/>
            <person name="Lobo-Da-Cunha A."/>
            <person name="Egas C."/>
            <person name="Da Costa M.S."/>
        </authorList>
    </citation>
    <scope>NUCLEOTIDE SEQUENCE [LARGE SCALE GENOMIC DNA]</scope>
    <source>
        <strain evidence="5 6">SPSPC-11</strain>
    </source>
</reference>
<dbReference type="SMART" id="SM00065">
    <property type="entry name" value="GAF"/>
    <property type="match status" value="1"/>
</dbReference>
<comment type="caution">
    <text evidence="5">The sequence shown here is derived from an EMBL/GenBank/DDBJ whole genome shotgun (WGS) entry which is preliminary data.</text>
</comment>
<evidence type="ECO:0000256" key="1">
    <source>
        <dbReference type="SAM" id="Coils"/>
    </source>
</evidence>
<dbReference type="InterPro" id="IPR000014">
    <property type="entry name" value="PAS"/>
</dbReference>
<protein>
    <submittedName>
        <fullName evidence="5">PAS domain S-box protein</fullName>
    </submittedName>
</protein>
<dbReference type="RefSeq" id="WP_101357634.1">
    <property type="nucleotide sequence ID" value="NZ_NKXO01000004.1"/>
</dbReference>
<dbReference type="NCBIfam" id="TIGR00229">
    <property type="entry name" value="sensory_box"/>
    <property type="match status" value="1"/>
</dbReference>
<evidence type="ECO:0000259" key="4">
    <source>
        <dbReference type="PROSITE" id="PS50885"/>
    </source>
</evidence>
<proteinExistence type="predicted"/>
<dbReference type="EMBL" id="NKXO01000004">
    <property type="protein sequence ID" value="PKQ70639.1"/>
    <property type="molecule type" value="Genomic_DNA"/>
</dbReference>
<dbReference type="OrthoDB" id="977452at2"/>
<dbReference type="Gene3D" id="6.10.340.10">
    <property type="match status" value="1"/>
</dbReference>
<dbReference type="Gene3D" id="3.30.450.20">
    <property type="entry name" value="PAS domain"/>
    <property type="match status" value="1"/>
</dbReference>
<dbReference type="SUPFAM" id="SSF55785">
    <property type="entry name" value="PYP-like sensor domain (PAS domain)"/>
    <property type="match status" value="1"/>
</dbReference>
<feature type="domain" description="HAMP" evidence="4">
    <location>
        <begin position="240"/>
        <end position="291"/>
    </location>
</feature>
<organism evidence="5 6">
    <name type="scientific">Raineya orbicola</name>
    <dbReference type="NCBI Taxonomy" id="2016530"/>
    <lineage>
        <taxon>Bacteria</taxon>
        <taxon>Pseudomonadati</taxon>
        <taxon>Bacteroidota</taxon>
        <taxon>Cytophagia</taxon>
        <taxon>Cytophagales</taxon>
        <taxon>Raineyaceae</taxon>
        <taxon>Raineya</taxon>
    </lineage>
</organism>
<keyword evidence="6" id="KW-1185">Reference proteome</keyword>
<dbReference type="Pfam" id="PF13185">
    <property type="entry name" value="GAF_2"/>
    <property type="match status" value="1"/>
</dbReference>
<dbReference type="InterPro" id="IPR029016">
    <property type="entry name" value="GAF-like_dom_sf"/>
</dbReference>
<feature type="transmembrane region" description="Helical" evidence="2">
    <location>
        <begin position="32"/>
        <end position="54"/>
    </location>
</feature>
<dbReference type="GO" id="GO:0007165">
    <property type="term" value="P:signal transduction"/>
    <property type="evidence" value="ECO:0007669"/>
    <property type="project" value="InterPro"/>
</dbReference>
<evidence type="ECO:0000256" key="2">
    <source>
        <dbReference type="SAM" id="Phobius"/>
    </source>
</evidence>
<evidence type="ECO:0000313" key="6">
    <source>
        <dbReference type="Proteomes" id="UP000233387"/>
    </source>
</evidence>